<dbReference type="PANTHER" id="PTHR36132">
    <property type="entry name" value="TRANSMEMBRANE PROTEIN 221"/>
    <property type="match status" value="1"/>
</dbReference>
<sequence>MANSYSQRSLIVLSLQGVLSAIMSLLSVILIFQLESQQAAVTSPHKASLLPAGVWAVLQPVATVFSALSLTLNLSSVVVCLLHGYFSTEVCRGDKDTERADWFLLDSSVLRHVAIGLFCMGISVYLAAMSIFMLLIFEVETGVASACVLSSGILILLIVVIAVLVKASHTAKKFRKDHVGAVYQNDHSSTNAPLSRPCELKIGVDKPRMHRTQSYLVHNMAYPYCGNQTPIEHHQHLQHSPTEAAHDQESHKDGYSSGGSSSRMHRTLSSDSALLQAQVKPWNGVNNEMRSVLARKSGISAKDSTLV</sequence>
<feature type="transmembrane region" description="Helical" evidence="2">
    <location>
        <begin position="12"/>
        <end position="34"/>
    </location>
</feature>
<evidence type="ECO:0000313" key="4">
    <source>
        <dbReference type="Proteomes" id="UP000694523"/>
    </source>
</evidence>
<organism evidence="3 4">
    <name type="scientific">Neogobius melanostomus</name>
    <name type="common">round goby</name>
    <dbReference type="NCBI Taxonomy" id="47308"/>
    <lineage>
        <taxon>Eukaryota</taxon>
        <taxon>Metazoa</taxon>
        <taxon>Chordata</taxon>
        <taxon>Craniata</taxon>
        <taxon>Vertebrata</taxon>
        <taxon>Euteleostomi</taxon>
        <taxon>Actinopterygii</taxon>
        <taxon>Neopterygii</taxon>
        <taxon>Teleostei</taxon>
        <taxon>Neoteleostei</taxon>
        <taxon>Acanthomorphata</taxon>
        <taxon>Gobiaria</taxon>
        <taxon>Gobiiformes</taxon>
        <taxon>Gobioidei</taxon>
        <taxon>Gobiidae</taxon>
        <taxon>Benthophilinae</taxon>
        <taxon>Neogobiini</taxon>
        <taxon>Neogobius</taxon>
    </lineage>
</organism>
<dbReference type="Ensembl" id="ENSNMLT00000017878.1">
    <property type="protein sequence ID" value="ENSNMLP00000015914.1"/>
    <property type="gene ID" value="ENSNMLG00000010518.1"/>
</dbReference>
<reference evidence="3" key="2">
    <citation type="submission" date="2025-09" db="UniProtKB">
        <authorList>
            <consortium name="Ensembl"/>
        </authorList>
    </citation>
    <scope>IDENTIFICATION</scope>
</reference>
<feature type="transmembrane region" description="Helical" evidence="2">
    <location>
        <begin position="143"/>
        <end position="165"/>
    </location>
</feature>
<keyword evidence="2" id="KW-0812">Transmembrane</keyword>
<name>A0A8C6WLE8_9GOBI</name>
<feature type="region of interest" description="Disordered" evidence="1">
    <location>
        <begin position="233"/>
        <end position="268"/>
    </location>
</feature>
<dbReference type="Pfam" id="PF15038">
    <property type="entry name" value="Jiraiya"/>
    <property type="match status" value="1"/>
</dbReference>
<feature type="compositionally biased region" description="Basic and acidic residues" evidence="1">
    <location>
        <begin position="244"/>
        <end position="254"/>
    </location>
</feature>
<dbReference type="Proteomes" id="UP000694523">
    <property type="component" value="Unplaced"/>
</dbReference>
<reference evidence="3" key="1">
    <citation type="submission" date="2025-08" db="UniProtKB">
        <authorList>
            <consortium name="Ensembl"/>
        </authorList>
    </citation>
    <scope>IDENTIFICATION</scope>
</reference>
<feature type="transmembrane region" description="Helical" evidence="2">
    <location>
        <begin position="54"/>
        <end position="82"/>
    </location>
</feature>
<evidence type="ECO:0000256" key="2">
    <source>
        <dbReference type="SAM" id="Phobius"/>
    </source>
</evidence>
<protein>
    <submittedName>
        <fullName evidence="3">Si:ch211-125m10.6</fullName>
    </submittedName>
</protein>
<evidence type="ECO:0000313" key="3">
    <source>
        <dbReference type="Ensembl" id="ENSNMLP00000015914.1"/>
    </source>
</evidence>
<dbReference type="AlphaFoldDB" id="A0A8C6WLE8"/>
<proteinExistence type="predicted"/>
<feature type="compositionally biased region" description="Polar residues" evidence="1">
    <location>
        <begin position="258"/>
        <end position="268"/>
    </location>
</feature>
<keyword evidence="2" id="KW-0472">Membrane</keyword>
<dbReference type="InterPro" id="IPR029201">
    <property type="entry name" value="Jiraiya"/>
</dbReference>
<accession>A0A8C6WLE8</accession>
<keyword evidence="4" id="KW-1185">Reference proteome</keyword>
<evidence type="ECO:0000256" key="1">
    <source>
        <dbReference type="SAM" id="MobiDB-lite"/>
    </source>
</evidence>
<feature type="transmembrane region" description="Helical" evidence="2">
    <location>
        <begin position="113"/>
        <end position="137"/>
    </location>
</feature>
<dbReference type="InterPro" id="IPR053101">
    <property type="entry name" value="TM221"/>
</dbReference>
<dbReference type="PANTHER" id="PTHR36132:SF1">
    <property type="entry name" value="TRANSMEMBRANE PROTEIN 221"/>
    <property type="match status" value="1"/>
</dbReference>
<keyword evidence="2" id="KW-1133">Transmembrane helix</keyword>